<evidence type="ECO:0000313" key="5">
    <source>
        <dbReference type="EMBL" id="TYZ11403.1"/>
    </source>
</evidence>
<sequence length="134" mass="14978">MPAKARKDSSSLLLLSTQGREYSDEELLLLRQFRQVAGQVMANPFSTIASATRLIGLSERTLYRKCKELTGLTPATYLRLLRLDRARELLLSGEAATVAAAAFAVGFEDTDYFARVFYRHYGQRASELVRPATT</sequence>
<dbReference type="SUPFAM" id="SSF46689">
    <property type="entry name" value="Homeodomain-like"/>
    <property type="match status" value="1"/>
</dbReference>
<dbReference type="Pfam" id="PF12833">
    <property type="entry name" value="HTH_18"/>
    <property type="match status" value="1"/>
</dbReference>
<proteinExistence type="predicted"/>
<keyword evidence="6" id="KW-1185">Reference proteome</keyword>
<reference evidence="5 6" key="1">
    <citation type="submission" date="2019-08" db="EMBL/GenBank/DDBJ databases">
        <authorList>
            <person name="Seo M.-J."/>
        </authorList>
    </citation>
    <scope>NUCLEOTIDE SEQUENCE [LARGE SCALE GENOMIC DNA]</scope>
    <source>
        <strain evidence="5 6">KIGAM108</strain>
    </source>
</reference>
<evidence type="ECO:0000313" key="6">
    <source>
        <dbReference type="Proteomes" id="UP000322791"/>
    </source>
</evidence>
<gene>
    <name evidence="5" type="ORF">FY528_06825</name>
</gene>
<dbReference type="InterPro" id="IPR050204">
    <property type="entry name" value="AraC_XylS_family_regulators"/>
</dbReference>
<dbReference type="GO" id="GO:0003700">
    <property type="term" value="F:DNA-binding transcription factor activity"/>
    <property type="evidence" value="ECO:0007669"/>
    <property type="project" value="InterPro"/>
</dbReference>
<dbReference type="PROSITE" id="PS01124">
    <property type="entry name" value="HTH_ARAC_FAMILY_2"/>
    <property type="match status" value="1"/>
</dbReference>
<keyword evidence="2" id="KW-0238">DNA-binding</keyword>
<dbReference type="RefSeq" id="WP_149070248.1">
    <property type="nucleotide sequence ID" value="NZ_VTHL01000005.1"/>
</dbReference>
<accession>A0A5D6V688</accession>
<evidence type="ECO:0000259" key="4">
    <source>
        <dbReference type="PROSITE" id="PS01124"/>
    </source>
</evidence>
<dbReference type="EMBL" id="VTHL01000005">
    <property type="protein sequence ID" value="TYZ11403.1"/>
    <property type="molecule type" value="Genomic_DNA"/>
</dbReference>
<dbReference type="AlphaFoldDB" id="A0A5D6V688"/>
<dbReference type="InterPro" id="IPR018060">
    <property type="entry name" value="HTH_AraC"/>
</dbReference>
<dbReference type="GO" id="GO:0043565">
    <property type="term" value="F:sequence-specific DNA binding"/>
    <property type="evidence" value="ECO:0007669"/>
    <property type="project" value="InterPro"/>
</dbReference>
<evidence type="ECO:0000256" key="3">
    <source>
        <dbReference type="ARBA" id="ARBA00023163"/>
    </source>
</evidence>
<dbReference type="PANTHER" id="PTHR46796">
    <property type="entry name" value="HTH-TYPE TRANSCRIPTIONAL ACTIVATOR RHAS-RELATED"/>
    <property type="match status" value="1"/>
</dbReference>
<keyword evidence="1" id="KW-0805">Transcription regulation</keyword>
<dbReference type="SMART" id="SM00342">
    <property type="entry name" value="HTH_ARAC"/>
    <property type="match status" value="1"/>
</dbReference>
<evidence type="ECO:0000256" key="1">
    <source>
        <dbReference type="ARBA" id="ARBA00023015"/>
    </source>
</evidence>
<evidence type="ECO:0000256" key="2">
    <source>
        <dbReference type="ARBA" id="ARBA00023125"/>
    </source>
</evidence>
<comment type="caution">
    <text evidence="5">The sequence shown here is derived from an EMBL/GenBank/DDBJ whole genome shotgun (WGS) entry which is preliminary data.</text>
</comment>
<dbReference type="Gene3D" id="1.10.10.60">
    <property type="entry name" value="Homeodomain-like"/>
    <property type="match status" value="1"/>
</dbReference>
<keyword evidence="3" id="KW-0804">Transcription</keyword>
<protein>
    <submittedName>
        <fullName evidence="5">Helix-turn-helix domain-containing protein</fullName>
    </submittedName>
</protein>
<organism evidence="5 6">
    <name type="scientific">Hymenobacter lutimineralis</name>
    <dbReference type="NCBI Taxonomy" id="2606448"/>
    <lineage>
        <taxon>Bacteria</taxon>
        <taxon>Pseudomonadati</taxon>
        <taxon>Bacteroidota</taxon>
        <taxon>Cytophagia</taxon>
        <taxon>Cytophagales</taxon>
        <taxon>Hymenobacteraceae</taxon>
        <taxon>Hymenobacter</taxon>
    </lineage>
</organism>
<dbReference type="InterPro" id="IPR009057">
    <property type="entry name" value="Homeodomain-like_sf"/>
</dbReference>
<name>A0A5D6V688_9BACT</name>
<feature type="domain" description="HTH araC/xylS-type" evidence="4">
    <location>
        <begin position="31"/>
        <end position="131"/>
    </location>
</feature>
<dbReference type="Proteomes" id="UP000322791">
    <property type="component" value="Unassembled WGS sequence"/>
</dbReference>